<dbReference type="Proteomes" id="UP000762676">
    <property type="component" value="Unassembled WGS sequence"/>
</dbReference>
<gene>
    <name evidence="3" type="ORF">ElyMa_001235200</name>
</gene>
<evidence type="ECO:0000313" key="3">
    <source>
        <dbReference type="EMBL" id="GFS06830.1"/>
    </source>
</evidence>
<feature type="compositionally biased region" description="Low complexity" evidence="1">
    <location>
        <begin position="9"/>
        <end position="18"/>
    </location>
</feature>
<comment type="caution">
    <text evidence="3">The sequence shown here is derived from an EMBL/GenBank/DDBJ whole genome shotgun (WGS) entry which is preliminary data.</text>
</comment>
<feature type="region of interest" description="Disordered" evidence="1">
    <location>
        <begin position="1"/>
        <end position="20"/>
    </location>
</feature>
<feature type="transmembrane region" description="Helical" evidence="2">
    <location>
        <begin position="30"/>
        <end position="57"/>
    </location>
</feature>
<sequence length="213" mass="22854">MNQEEHQPSSINNSNSSSGGAQVSKRLIKVVVSAAAVVVVIVVVVVEVVVAVVVVVVVVEVVVVAVVVVVVVVVVEVVVVAVVVVAVVVVCDVESCHGLGGRQHGEHDKPLLLGCHGRFELVQKLKLTGWKRGLHAGHVPVPVLNLVDRHFLQAGHAYRKEMFVNSAARAHVRPSLHVEECVLQIHGTTSKESAKTPGQDTLRRTIYSPWKET</sequence>
<feature type="transmembrane region" description="Helical" evidence="2">
    <location>
        <begin position="63"/>
        <end position="90"/>
    </location>
</feature>
<keyword evidence="2" id="KW-0472">Membrane</keyword>
<name>A0AAV4IAC8_9GAST</name>
<accession>A0AAV4IAC8</accession>
<dbReference type="AlphaFoldDB" id="A0AAV4IAC8"/>
<evidence type="ECO:0000256" key="1">
    <source>
        <dbReference type="SAM" id="MobiDB-lite"/>
    </source>
</evidence>
<feature type="region of interest" description="Disordered" evidence="1">
    <location>
        <begin position="189"/>
        <end position="213"/>
    </location>
</feature>
<feature type="compositionally biased region" description="Polar residues" evidence="1">
    <location>
        <begin position="189"/>
        <end position="199"/>
    </location>
</feature>
<evidence type="ECO:0000256" key="2">
    <source>
        <dbReference type="SAM" id="Phobius"/>
    </source>
</evidence>
<evidence type="ECO:0000313" key="4">
    <source>
        <dbReference type="Proteomes" id="UP000762676"/>
    </source>
</evidence>
<organism evidence="3 4">
    <name type="scientific">Elysia marginata</name>
    <dbReference type="NCBI Taxonomy" id="1093978"/>
    <lineage>
        <taxon>Eukaryota</taxon>
        <taxon>Metazoa</taxon>
        <taxon>Spiralia</taxon>
        <taxon>Lophotrochozoa</taxon>
        <taxon>Mollusca</taxon>
        <taxon>Gastropoda</taxon>
        <taxon>Heterobranchia</taxon>
        <taxon>Euthyneura</taxon>
        <taxon>Panpulmonata</taxon>
        <taxon>Sacoglossa</taxon>
        <taxon>Placobranchoidea</taxon>
        <taxon>Plakobranchidae</taxon>
        <taxon>Elysia</taxon>
    </lineage>
</organism>
<proteinExistence type="predicted"/>
<keyword evidence="2" id="KW-0812">Transmembrane</keyword>
<keyword evidence="4" id="KW-1185">Reference proteome</keyword>
<reference evidence="3 4" key="1">
    <citation type="journal article" date="2021" name="Elife">
        <title>Chloroplast acquisition without the gene transfer in kleptoplastic sea slugs, Plakobranchus ocellatus.</title>
        <authorList>
            <person name="Maeda T."/>
            <person name="Takahashi S."/>
            <person name="Yoshida T."/>
            <person name="Shimamura S."/>
            <person name="Takaki Y."/>
            <person name="Nagai Y."/>
            <person name="Toyoda A."/>
            <person name="Suzuki Y."/>
            <person name="Arimoto A."/>
            <person name="Ishii H."/>
            <person name="Satoh N."/>
            <person name="Nishiyama T."/>
            <person name="Hasebe M."/>
            <person name="Maruyama T."/>
            <person name="Minagawa J."/>
            <person name="Obokata J."/>
            <person name="Shigenobu S."/>
        </authorList>
    </citation>
    <scope>NUCLEOTIDE SEQUENCE [LARGE SCALE GENOMIC DNA]</scope>
</reference>
<keyword evidence="2" id="KW-1133">Transmembrane helix</keyword>
<dbReference type="EMBL" id="BMAT01002425">
    <property type="protein sequence ID" value="GFS06830.1"/>
    <property type="molecule type" value="Genomic_DNA"/>
</dbReference>
<protein>
    <submittedName>
        <fullName evidence="3">Uncharacterized protein</fullName>
    </submittedName>
</protein>